<dbReference type="RefSeq" id="WP_137116077.1">
    <property type="nucleotide sequence ID" value="NZ_CP032322.1"/>
</dbReference>
<dbReference type="InterPro" id="IPR018376">
    <property type="entry name" value="Enoyl-CoA_hyd/isom_CS"/>
</dbReference>
<keyword evidence="5" id="KW-0614">Plasmid</keyword>
<dbReference type="NCBIfam" id="NF005700">
    <property type="entry name" value="PRK07511.1"/>
    <property type="match status" value="1"/>
</dbReference>
<dbReference type="GO" id="GO:0006635">
    <property type="term" value="P:fatty acid beta-oxidation"/>
    <property type="evidence" value="ECO:0007669"/>
    <property type="project" value="TreeGrafter"/>
</dbReference>
<dbReference type="CDD" id="cd06558">
    <property type="entry name" value="crotonase-like"/>
    <property type="match status" value="1"/>
</dbReference>
<keyword evidence="3 5" id="KW-0456">Lyase</keyword>
<dbReference type="EC" id="4.2.1.17" evidence="5"/>
<keyword evidence="2" id="KW-0443">Lipid metabolism</keyword>
<dbReference type="InterPro" id="IPR029045">
    <property type="entry name" value="ClpP/crotonase-like_dom_sf"/>
</dbReference>
<protein>
    <submittedName>
        <fullName evidence="5">Enoyl-CoA hydratase</fullName>
        <ecNumber evidence="5">4.2.1.17</ecNumber>
    </submittedName>
</protein>
<dbReference type="Gene3D" id="3.90.226.10">
    <property type="entry name" value="2-enoyl-CoA Hydratase, Chain A, domain 1"/>
    <property type="match status" value="1"/>
</dbReference>
<dbReference type="SUPFAM" id="SSF52096">
    <property type="entry name" value="ClpP/crotonase"/>
    <property type="match status" value="1"/>
</dbReference>
<name>A0A4D8PGM0_9PROT</name>
<dbReference type="KEGG" id="aare:D3093_14590"/>
<dbReference type="GO" id="GO:0004300">
    <property type="term" value="F:enoyl-CoA hydratase activity"/>
    <property type="evidence" value="ECO:0007669"/>
    <property type="project" value="UniProtKB-EC"/>
</dbReference>
<sequence length="267" mass="27331">MTENTNNKKTGLDIAQDGRVLRLTINDPATRNSIGPALMEAARAAFDAAAADASVGAVVLTGAEGAFCSGGNLKWLKEARGGDRESVRAGVESFHAMIRSLRACPKPVIAAVEGPAGGAGFPLALACDLIVAAEDAVFTLSYIKVALTSDGGGTASLARALPPQLAAEILFEGGRVGAPRLAQLGMINRLTAPGGALAEATAWAERLAAGPTAALGRAKGLLEVAYGGLADQLDRERDAFVESLFNDEAGEGVTAFFEKRAPVFPKG</sequence>
<proteinExistence type="inferred from homology"/>
<dbReference type="PROSITE" id="PS00166">
    <property type="entry name" value="ENOYL_COA_HYDRATASE"/>
    <property type="match status" value="1"/>
</dbReference>
<reference evidence="5 6" key="1">
    <citation type="submission" date="2018-09" db="EMBL/GenBank/DDBJ databases">
        <title>Whole genome based analysis of evolution and adaptive divergence in Indian and Brazilian strains of Azospirillum brasilense.</title>
        <authorList>
            <person name="Singh C."/>
            <person name="Tripathi A.K."/>
        </authorList>
    </citation>
    <scope>NUCLEOTIDE SEQUENCE [LARGE SCALE GENOMIC DNA]</scope>
    <source>
        <strain evidence="5 6">MTCC4035</strain>
        <plasmid evidence="5 6">p1</plasmid>
    </source>
</reference>
<dbReference type="Gene3D" id="1.10.12.10">
    <property type="entry name" value="Lyase 2-enoyl-coa Hydratase, Chain A, domain 2"/>
    <property type="match status" value="1"/>
</dbReference>
<dbReference type="Pfam" id="PF00378">
    <property type="entry name" value="ECH_1"/>
    <property type="match status" value="1"/>
</dbReference>
<comment type="similarity">
    <text evidence="1 4">Belongs to the enoyl-CoA hydratase/isomerase family.</text>
</comment>
<gene>
    <name evidence="5" type="ORF">D3093_14590</name>
</gene>
<evidence type="ECO:0000313" key="6">
    <source>
        <dbReference type="Proteomes" id="UP000298595"/>
    </source>
</evidence>
<organism evidence="5 6">
    <name type="scientific">Azospirillum argentinense</name>
    <dbReference type="NCBI Taxonomy" id="2970906"/>
    <lineage>
        <taxon>Bacteria</taxon>
        <taxon>Pseudomonadati</taxon>
        <taxon>Pseudomonadota</taxon>
        <taxon>Alphaproteobacteria</taxon>
        <taxon>Rhodospirillales</taxon>
        <taxon>Azospirillaceae</taxon>
        <taxon>Azospirillum</taxon>
    </lineage>
</organism>
<dbReference type="PANTHER" id="PTHR11941:SF169">
    <property type="entry name" value="(7AS)-7A-METHYL-1,5-DIOXO-2,3,5,6,7,7A-HEXAHYDRO-1H-INDENE-CARBOXYL-COA HYDROLASE"/>
    <property type="match status" value="1"/>
</dbReference>
<evidence type="ECO:0000313" key="5">
    <source>
        <dbReference type="EMBL" id="QCN96574.1"/>
    </source>
</evidence>
<dbReference type="InterPro" id="IPR001753">
    <property type="entry name" value="Enoyl-CoA_hydra/iso"/>
</dbReference>
<evidence type="ECO:0000256" key="1">
    <source>
        <dbReference type="ARBA" id="ARBA00005254"/>
    </source>
</evidence>
<evidence type="ECO:0000256" key="4">
    <source>
        <dbReference type="RuleBase" id="RU003707"/>
    </source>
</evidence>
<dbReference type="NCBIfam" id="NF046063">
    <property type="entry name" value="oxepin_alt"/>
    <property type="match status" value="1"/>
</dbReference>
<dbReference type="InterPro" id="IPR014748">
    <property type="entry name" value="Enoyl-CoA_hydra_C"/>
</dbReference>
<geneLocation type="plasmid" evidence="5 6">
    <name>p1</name>
</geneLocation>
<dbReference type="PANTHER" id="PTHR11941">
    <property type="entry name" value="ENOYL-COA HYDRATASE-RELATED"/>
    <property type="match status" value="1"/>
</dbReference>
<dbReference type="AlphaFoldDB" id="A0A4D8PGM0"/>
<evidence type="ECO:0000256" key="2">
    <source>
        <dbReference type="ARBA" id="ARBA00023098"/>
    </source>
</evidence>
<dbReference type="EMBL" id="CP032322">
    <property type="protein sequence ID" value="QCN96574.1"/>
    <property type="molecule type" value="Genomic_DNA"/>
</dbReference>
<dbReference type="Proteomes" id="UP000298595">
    <property type="component" value="Plasmid p1"/>
</dbReference>
<evidence type="ECO:0000256" key="3">
    <source>
        <dbReference type="ARBA" id="ARBA00023239"/>
    </source>
</evidence>
<accession>A0A4D8PGM0</accession>